<sequence length="152" mass="17363">MKRQLIVILIFLFLCGLYGYGKQACSSTWVVSKETSSLQADSKIVLINTYLNYIQEASEDFYGEYFTISPTVAYYYVWVKEISSEQSIGSITFISTPFVGPHDTVGLDEISFTADYTGKVELKEFKHIKSYPLPEHLKSLMKQPIPGEYERL</sequence>
<protein>
    <submittedName>
        <fullName evidence="1">DUF3888 domain-containing protein</fullName>
    </submittedName>
</protein>
<dbReference type="Pfam" id="PF13027">
    <property type="entry name" value="DUF3888"/>
    <property type="match status" value="1"/>
</dbReference>
<gene>
    <name evidence="1" type="ORF">Ami103574_03975</name>
</gene>
<keyword evidence="2" id="KW-1185">Reference proteome</keyword>
<accession>A0A858BTX6</accession>
<evidence type="ECO:0000313" key="2">
    <source>
        <dbReference type="Proteomes" id="UP000466848"/>
    </source>
</evidence>
<proteinExistence type="predicted"/>
<dbReference type="InterPro" id="IPR024984">
    <property type="entry name" value="DUF3888"/>
</dbReference>
<dbReference type="KEGG" id="abut:Ami103574_03975"/>
<dbReference type="AlphaFoldDB" id="A0A858BTX6"/>
<name>A0A858BTX6_9FIRM</name>
<dbReference type="EMBL" id="CP048649">
    <property type="protein sequence ID" value="QIB68528.1"/>
    <property type="molecule type" value="Genomic_DNA"/>
</dbReference>
<dbReference type="RefSeq" id="WP_163065391.1">
    <property type="nucleotide sequence ID" value="NZ_CP048649.1"/>
</dbReference>
<dbReference type="Proteomes" id="UP000466848">
    <property type="component" value="Chromosome"/>
</dbReference>
<reference evidence="1 2" key="1">
    <citation type="submission" date="2020-02" db="EMBL/GenBank/DDBJ databases">
        <authorList>
            <person name="Kim Y.B."/>
            <person name="Roh S.W."/>
        </authorList>
    </citation>
    <scope>NUCLEOTIDE SEQUENCE [LARGE SCALE GENOMIC DNA]</scope>
    <source>
        <strain evidence="1 2">DSM 103574</strain>
    </source>
</reference>
<evidence type="ECO:0000313" key="1">
    <source>
        <dbReference type="EMBL" id="QIB68528.1"/>
    </source>
</evidence>
<organism evidence="1 2">
    <name type="scientific">Aminipila butyrica</name>
    <dbReference type="NCBI Taxonomy" id="433296"/>
    <lineage>
        <taxon>Bacteria</taxon>
        <taxon>Bacillati</taxon>
        <taxon>Bacillota</taxon>
        <taxon>Clostridia</taxon>
        <taxon>Peptostreptococcales</taxon>
        <taxon>Anaerovoracaceae</taxon>
        <taxon>Aminipila</taxon>
    </lineage>
</organism>